<accession>A0A512D8F9</accession>
<feature type="transmembrane region" description="Helical" evidence="2">
    <location>
        <begin position="219"/>
        <end position="241"/>
    </location>
</feature>
<keyword evidence="2" id="KW-1133">Transmembrane helix</keyword>
<dbReference type="OrthoDB" id="341887at2"/>
<sequence length="402" mass="42364">MRSDDPTTTRPSAPVTTSSTRLHSLDGLRGTLMVIGVPYHAAVVFSGDTWVAPGEQSPVLMVLWGLVHLWRMPAFFVVAGFFAVLVLRRRDPGTWFRGRARRLGVPLLFGLLLLNPLQALLVARHRSGDWGTAVDRWTTGVGSWTGIYHLWFLIVLLLYCAGAAVLLSSPWRAPAARVAAAGLTWAQATVGRTVAVLGAAGVVVVLGLAIWRASGIGGLLGGVVTSEVVLYVPAFVIGAALALRPQDLRRASAGWPVLALVGGVCLVVHVAESMQTWQSPAGAALVAAADTTGGLAVALLILGGAARVADRRSRLVDWVVDASLPIYLVHYVLVVACAVWLLPTGIDAVAGWALAVALLVPACVLAYEAINAVPVLRLLATGRRSRGTTLAQVLTRRPRPAA</sequence>
<dbReference type="PANTHER" id="PTHR36927">
    <property type="entry name" value="BLR4337 PROTEIN"/>
    <property type="match status" value="1"/>
</dbReference>
<evidence type="ECO:0000313" key="4">
    <source>
        <dbReference type="EMBL" id="GEO32687.1"/>
    </source>
</evidence>
<reference evidence="4 5" key="1">
    <citation type="submission" date="2019-07" db="EMBL/GenBank/DDBJ databases">
        <title>Whole genome shotgun sequence of Cellulomonas aerilata NBRC 106308.</title>
        <authorList>
            <person name="Hosoyama A."/>
            <person name="Uohara A."/>
            <person name="Ohji S."/>
            <person name="Ichikawa N."/>
        </authorList>
    </citation>
    <scope>NUCLEOTIDE SEQUENCE [LARGE SCALE GENOMIC DNA]</scope>
    <source>
        <strain evidence="4 5">NBRC 106308</strain>
    </source>
</reference>
<organism evidence="4 5">
    <name type="scientific">Cellulomonas aerilata</name>
    <dbReference type="NCBI Taxonomy" id="515326"/>
    <lineage>
        <taxon>Bacteria</taxon>
        <taxon>Bacillati</taxon>
        <taxon>Actinomycetota</taxon>
        <taxon>Actinomycetes</taxon>
        <taxon>Micrococcales</taxon>
        <taxon>Cellulomonadaceae</taxon>
        <taxon>Cellulomonas</taxon>
    </lineage>
</organism>
<feature type="transmembrane region" description="Helical" evidence="2">
    <location>
        <begin position="253"/>
        <end position="271"/>
    </location>
</feature>
<feature type="transmembrane region" description="Helical" evidence="2">
    <location>
        <begin position="107"/>
        <end position="126"/>
    </location>
</feature>
<dbReference type="EMBL" id="BJYY01000001">
    <property type="protein sequence ID" value="GEO32687.1"/>
    <property type="molecule type" value="Genomic_DNA"/>
</dbReference>
<dbReference type="RefSeq" id="WP_146899160.1">
    <property type="nucleotide sequence ID" value="NZ_BAAARM010000001.1"/>
</dbReference>
<proteinExistence type="predicted"/>
<comment type="caution">
    <text evidence="4">The sequence shown here is derived from an EMBL/GenBank/DDBJ whole genome shotgun (WGS) entry which is preliminary data.</text>
</comment>
<dbReference type="PANTHER" id="PTHR36927:SF1">
    <property type="entry name" value="MDO-LIKE PROTEIN"/>
    <property type="match status" value="1"/>
</dbReference>
<feature type="transmembrane region" description="Helical" evidence="2">
    <location>
        <begin position="283"/>
        <end position="306"/>
    </location>
</feature>
<dbReference type="InterPro" id="IPR002656">
    <property type="entry name" value="Acyl_transf_3_dom"/>
</dbReference>
<evidence type="ECO:0000256" key="1">
    <source>
        <dbReference type="SAM" id="MobiDB-lite"/>
    </source>
</evidence>
<feature type="transmembrane region" description="Helical" evidence="2">
    <location>
        <begin position="349"/>
        <end position="376"/>
    </location>
</feature>
<feature type="compositionally biased region" description="Polar residues" evidence="1">
    <location>
        <begin position="8"/>
        <end position="20"/>
    </location>
</feature>
<name>A0A512D8F9_9CELL</name>
<evidence type="ECO:0000259" key="3">
    <source>
        <dbReference type="Pfam" id="PF01757"/>
    </source>
</evidence>
<dbReference type="Proteomes" id="UP000321181">
    <property type="component" value="Unassembled WGS sequence"/>
</dbReference>
<feature type="transmembrane region" description="Helical" evidence="2">
    <location>
        <begin position="318"/>
        <end position="343"/>
    </location>
</feature>
<feature type="transmembrane region" description="Helical" evidence="2">
    <location>
        <begin position="146"/>
        <end position="167"/>
    </location>
</feature>
<protein>
    <submittedName>
        <fullName evidence="4">Glucan biosynthesis protein</fullName>
    </submittedName>
</protein>
<feature type="domain" description="Acyltransferase 3" evidence="3">
    <location>
        <begin position="23"/>
        <end position="367"/>
    </location>
</feature>
<feature type="transmembrane region" description="Helical" evidence="2">
    <location>
        <begin position="69"/>
        <end position="87"/>
    </location>
</feature>
<gene>
    <name evidence="4" type="primary">mdoC</name>
    <name evidence="4" type="ORF">CAE01nite_04120</name>
</gene>
<dbReference type="Pfam" id="PF01757">
    <property type="entry name" value="Acyl_transf_3"/>
    <property type="match status" value="1"/>
</dbReference>
<feature type="region of interest" description="Disordered" evidence="1">
    <location>
        <begin position="1"/>
        <end position="20"/>
    </location>
</feature>
<feature type="transmembrane region" description="Helical" evidence="2">
    <location>
        <begin position="194"/>
        <end position="213"/>
    </location>
</feature>
<evidence type="ECO:0000313" key="5">
    <source>
        <dbReference type="Proteomes" id="UP000321181"/>
    </source>
</evidence>
<keyword evidence="2" id="KW-0472">Membrane</keyword>
<keyword evidence="5" id="KW-1185">Reference proteome</keyword>
<dbReference type="InterPro" id="IPR050623">
    <property type="entry name" value="Glucan_succinyl_AcylTrfase"/>
</dbReference>
<dbReference type="AlphaFoldDB" id="A0A512D8F9"/>
<dbReference type="GO" id="GO:0016747">
    <property type="term" value="F:acyltransferase activity, transferring groups other than amino-acyl groups"/>
    <property type="evidence" value="ECO:0007669"/>
    <property type="project" value="InterPro"/>
</dbReference>
<keyword evidence="2" id="KW-0812">Transmembrane</keyword>
<evidence type="ECO:0000256" key="2">
    <source>
        <dbReference type="SAM" id="Phobius"/>
    </source>
</evidence>